<evidence type="ECO:0000256" key="1">
    <source>
        <dbReference type="SAM" id="MobiDB-lite"/>
    </source>
</evidence>
<gene>
    <name evidence="2" type="ORF">ONE63_011075</name>
</gene>
<keyword evidence="3" id="KW-1185">Reference proteome</keyword>
<name>A0AAV7XLU2_9NEOP</name>
<accession>A0AAV7XLU2</accession>
<evidence type="ECO:0000313" key="3">
    <source>
        <dbReference type="Proteomes" id="UP001075354"/>
    </source>
</evidence>
<feature type="compositionally biased region" description="Basic and acidic residues" evidence="1">
    <location>
        <begin position="1"/>
        <end position="41"/>
    </location>
</feature>
<organism evidence="2 3">
    <name type="scientific">Megalurothrips usitatus</name>
    <name type="common">bean blossom thrips</name>
    <dbReference type="NCBI Taxonomy" id="439358"/>
    <lineage>
        <taxon>Eukaryota</taxon>
        <taxon>Metazoa</taxon>
        <taxon>Ecdysozoa</taxon>
        <taxon>Arthropoda</taxon>
        <taxon>Hexapoda</taxon>
        <taxon>Insecta</taxon>
        <taxon>Pterygota</taxon>
        <taxon>Neoptera</taxon>
        <taxon>Paraneoptera</taxon>
        <taxon>Thysanoptera</taxon>
        <taxon>Terebrantia</taxon>
        <taxon>Thripoidea</taxon>
        <taxon>Thripidae</taxon>
        <taxon>Megalurothrips</taxon>
    </lineage>
</organism>
<reference evidence="2" key="1">
    <citation type="submission" date="2022-12" db="EMBL/GenBank/DDBJ databases">
        <title>Chromosome-level genome assembly of the bean flower thrips Megalurothrips usitatus.</title>
        <authorList>
            <person name="Ma L."/>
            <person name="Liu Q."/>
            <person name="Li H."/>
            <person name="Cai W."/>
        </authorList>
    </citation>
    <scope>NUCLEOTIDE SEQUENCE</scope>
    <source>
        <strain evidence="2">Cailab_2022a</strain>
    </source>
</reference>
<evidence type="ECO:0000313" key="2">
    <source>
        <dbReference type="EMBL" id="KAJ1524589.1"/>
    </source>
</evidence>
<dbReference type="AlphaFoldDB" id="A0AAV7XLU2"/>
<sequence length="314" mass="37047">MTRSRTHAEGRQATKDTRCKPTKTRRPESAKHRAERLEKKRLAEKRRREGLKRDPDYAVRERQRWHARKKAKKVLPISELKPREQAKRRETARNYKRVQRLRARVRQEEDLNDPAVTLESVSDQVTPGVHAASSKQAIAVRKTIHRDKSACYVKLRRQEQKIQALKKEANRWKKKFYRSKDNEAKTAKQVTPRTKVRKLLNGEQVSAKVKGRLVFGEVISSQLRLSYKSTKSFKVKQVFGRMVNGSVIKRYYFKKHFQKNVLPFKPSTKIQSKDPLKCFMLSLQMRQSILWFPEKEEKQARSQAFKKKKGVNQL</sequence>
<proteinExistence type="predicted"/>
<protein>
    <submittedName>
        <fullName evidence="2">Uncharacterized protein</fullName>
    </submittedName>
</protein>
<feature type="region of interest" description="Disordered" evidence="1">
    <location>
        <begin position="1"/>
        <end position="65"/>
    </location>
</feature>
<comment type="caution">
    <text evidence="2">The sequence shown here is derived from an EMBL/GenBank/DDBJ whole genome shotgun (WGS) entry which is preliminary data.</text>
</comment>
<feature type="compositionally biased region" description="Basic and acidic residues" evidence="1">
    <location>
        <begin position="51"/>
        <end position="64"/>
    </location>
</feature>
<dbReference type="Proteomes" id="UP001075354">
    <property type="component" value="Chromosome 9"/>
</dbReference>
<dbReference type="EMBL" id="JAPTSV010000009">
    <property type="protein sequence ID" value="KAJ1524589.1"/>
    <property type="molecule type" value="Genomic_DNA"/>
</dbReference>